<name>A0AB74DCE5_9BURK</name>
<dbReference type="Proteomes" id="UP000273734">
    <property type="component" value="Unassembled WGS sequence"/>
</dbReference>
<evidence type="ECO:0000313" key="2">
    <source>
        <dbReference type="Proteomes" id="UP000273734"/>
    </source>
</evidence>
<dbReference type="EMBL" id="QTNY01000003">
    <property type="protein sequence ID" value="RQP82575.1"/>
    <property type="molecule type" value="Genomic_DNA"/>
</dbReference>
<evidence type="ECO:0000313" key="1">
    <source>
        <dbReference type="EMBL" id="RQP82575.1"/>
    </source>
</evidence>
<organism evidence="1 2">
    <name type="scientific">Burkholderia ubonensis</name>
    <dbReference type="NCBI Taxonomy" id="101571"/>
    <lineage>
        <taxon>Bacteria</taxon>
        <taxon>Pseudomonadati</taxon>
        <taxon>Pseudomonadota</taxon>
        <taxon>Betaproteobacteria</taxon>
        <taxon>Burkholderiales</taxon>
        <taxon>Burkholderiaceae</taxon>
        <taxon>Burkholderia</taxon>
        <taxon>Burkholderia cepacia complex</taxon>
    </lineage>
</organism>
<protein>
    <submittedName>
        <fullName evidence="1">Uncharacterized protein</fullName>
    </submittedName>
</protein>
<accession>A0AB74DCE5</accession>
<comment type="caution">
    <text evidence="1">The sequence shown here is derived from an EMBL/GenBank/DDBJ whole genome shotgun (WGS) entry which is preliminary data.</text>
</comment>
<reference evidence="1 2" key="1">
    <citation type="submission" date="2018-08" db="EMBL/GenBank/DDBJ databases">
        <title>Comparative analysis of Burkholderia isolates from Puerto Rico.</title>
        <authorList>
            <person name="Hall C."/>
            <person name="Sahl J."/>
            <person name="Wagner D."/>
        </authorList>
    </citation>
    <scope>NUCLEOTIDE SEQUENCE [LARGE SCALE GENOMIC DNA]</scope>
    <source>
        <strain evidence="1 2">Bp8964</strain>
    </source>
</reference>
<gene>
    <name evidence="1" type="ORF">DF015_06390</name>
</gene>
<dbReference type="AlphaFoldDB" id="A0AB74DCE5"/>
<proteinExistence type="predicted"/>
<sequence length="67" mass="7534">MGERPIRNVKGVPIARMYFDPDATEALGVERLLRTVCECLIIRVLCNSSAATITRATALQWQSKRRS</sequence>